<dbReference type="KEGG" id="cmet:K6K41_12500"/>
<evidence type="ECO:0000259" key="1">
    <source>
        <dbReference type="Pfam" id="PF12762"/>
    </source>
</evidence>
<evidence type="ECO:0000313" key="3">
    <source>
        <dbReference type="Proteomes" id="UP000825701"/>
    </source>
</evidence>
<sequence>MRRPFRAVPILERRIKPGSTVYADEANSWNPLHYAGLNMKRINHQRAYSDEEA</sequence>
<dbReference type="AlphaFoldDB" id="A0A9E6UN24"/>
<evidence type="ECO:0000313" key="2">
    <source>
        <dbReference type="EMBL" id="QZO02357.1"/>
    </source>
</evidence>
<proteinExistence type="predicted"/>
<dbReference type="InterPro" id="IPR024445">
    <property type="entry name" value="Tnp_ISXO2-like"/>
</dbReference>
<gene>
    <name evidence="2" type="ORF">K6K41_12500</name>
</gene>
<accession>A0A9E6UN24</accession>
<dbReference type="Pfam" id="PF12762">
    <property type="entry name" value="DDE_Tnp_IS1595"/>
    <property type="match status" value="1"/>
</dbReference>
<name>A0A9E6UN24_9HYPH</name>
<reference evidence="2" key="1">
    <citation type="submission" date="2021-08" db="EMBL/GenBank/DDBJ databases">
        <authorList>
            <person name="Zhang H."/>
            <person name="Xu M."/>
            <person name="Yu Z."/>
            <person name="Yang L."/>
            <person name="Cai Y."/>
        </authorList>
    </citation>
    <scope>NUCLEOTIDE SEQUENCE</scope>
    <source>
        <strain evidence="2">CHL1</strain>
    </source>
</reference>
<keyword evidence="3" id="KW-1185">Reference proteome</keyword>
<feature type="domain" description="ISXO2-like transposase" evidence="1">
    <location>
        <begin position="8"/>
        <end position="51"/>
    </location>
</feature>
<organism evidence="2 3">
    <name type="scientific">Chenggangzhangella methanolivorans</name>
    <dbReference type="NCBI Taxonomy" id="1437009"/>
    <lineage>
        <taxon>Bacteria</taxon>
        <taxon>Pseudomonadati</taxon>
        <taxon>Pseudomonadota</taxon>
        <taxon>Alphaproteobacteria</taxon>
        <taxon>Hyphomicrobiales</taxon>
        <taxon>Methylopilaceae</taxon>
        <taxon>Chenggangzhangella</taxon>
    </lineage>
</organism>
<protein>
    <submittedName>
        <fullName evidence="2">Transposase</fullName>
    </submittedName>
</protein>
<dbReference type="EMBL" id="CP081869">
    <property type="protein sequence ID" value="QZO02357.1"/>
    <property type="molecule type" value="Genomic_DNA"/>
</dbReference>
<dbReference type="Proteomes" id="UP000825701">
    <property type="component" value="Chromosome"/>
</dbReference>